<sequence>MTRSVLRYVKHRITQQPDTDVTFDAECLTYDCDWQATPSEDGAAVDVECMSHTGRTGHGGFRRTCTSFALVVRNE</sequence>
<proteinExistence type="predicted"/>
<dbReference type="EMBL" id="JBHMDI010000002">
    <property type="protein sequence ID" value="MFB9346146.1"/>
    <property type="molecule type" value="Genomic_DNA"/>
</dbReference>
<reference evidence="2 3" key="1">
    <citation type="submission" date="2024-09" db="EMBL/GenBank/DDBJ databases">
        <authorList>
            <person name="Sun Q."/>
            <person name="Mori K."/>
        </authorList>
    </citation>
    <scope>NUCLEOTIDE SEQUENCE [LARGE SCALE GENOMIC DNA]</scope>
    <source>
        <strain evidence="2 3">JCM 9767</strain>
    </source>
</reference>
<feature type="domain" description="DUF7848" evidence="1">
    <location>
        <begin position="1"/>
        <end position="74"/>
    </location>
</feature>
<evidence type="ECO:0000313" key="2">
    <source>
        <dbReference type="EMBL" id="MFB9346146.1"/>
    </source>
</evidence>
<dbReference type="InterPro" id="IPR057170">
    <property type="entry name" value="DUF7848"/>
</dbReference>
<protein>
    <recommendedName>
        <fullName evidence="1">DUF7848 domain-containing protein</fullName>
    </recommendedName>
</protein>
<dbReference type="RefSeq" id="WP_380954108.1">
    <property type="nucleotide sequence ID" value="NZ_JBHMDI010000002.1"/>
</dbReference>
<dbReference type="Pfam" id="PF25232">
    <property type="entry name" value="DUF7848"/>
    <property type="match status" value="1"/>
</dbReference>
<dbReference type="Proteomes" id="UP001589753">
    <property type="component" value="Unassembled WGS sequence"/>
</dbReference>
<accession>A0ABV5L1U4</accession>
<comment type="caution">
    <text evidence="2">The sequence shown here is derived from an EMBL/GenBank/DDBJ whole genome shotgun (WGS) entry which is preliminary data.</text>
</comment>
<name>A0ABV5L1U4_9ACTN</name>
<organism evidence="2 3">
    <name type="scientific">Streptomyces heliomycini</name>
    <dbReference type="NCBI Taxonomy" id="284032"/>
    <lineage>
        <taxon>Bacteria</taxon>
        <taxon>Bacillati</taxon>
        <taxon>Actinomycetota</taxon>
        <taxon>Actinomycetes</taxon>
        <taxon>Kitasatosporales</taxon>
        <taxon>Streptomycetaceae</taxon>
        <taxon>Streptomyces</taxon>
    </lineage>
</organism>
<gene>
    <name evidence="2" type="ORF">ACFFUA_01500</name>
</gene>
<evidence type="ECO:0000313" key="3">
    <source>
        <dbReference type="Proteomes" id="UP001589753"/>
    </source>
</evidence>
<evidence type="ECO:0000259" key="1">
    <source>
        <dbReference type="Pfam" id="PF25232"/>
    </source>
</evidence>
<keyword evidence="3" id="KW-1185">Reference proteome</keyword>